<evidence type="ECO:0000313" key="14">
    <source>
        <dbReference type="Proteomes" id="UP000627838"/>
    </source>
</evidence>
<dbReference type="InterPro" id="IPR050161">
    <property type="entry name" value="Siro_Cobalamin_biosynth"/>
</dbReference>
<dbReference type="SUPFAM" id="SSF51735">
    <property type="entry name" value="NAD(P)-binding Rossmann-fold domains"/>
    <property type="match status" value="1"/>
</dbReference>
<keyword evidence="5" id="KW-0949">S-adenosyl-L-methionine</keyword>
<evidence type="ECO:0000313" key="13">
    <source>
        <dbReference type="EMBL" id="MBE1530308.1"/>
    </source>
</evidence>
<dbReference type="InterPro" id="IPR035996">
    <property type="entry name" value="4pyrrol_Methylase_sf"/>
</dbReference>
<dbReference type="InterPro" id="IPR006366">
    <property type="entry name" value="CobA/CysG_C"/>
</dbReference>
<dbReference type="NCBIfam" id="TIGR01470">
    <property type="entry name" value="cysG_Nterm"/>
    <property type="match status" value="1"/>
</dbReference>
<dbReference type="GO" id="GO:0043115">
    <property type="term" value="F:precorrin-2 dehydrogenase activity"/>
    <property type="evidence" value="ECO:0007669"/>
    <property type="project" value="UniProtKB-EC"/>
</dbReference>
<dbReference type="SUPFAM" id="SSF53790">
    <property type="entry name" value="Tetrapyrrole methylase"/>
    <property type="match status" value="1"/>
</dbReference>
<dbReference type="PANTHER" id="PTHR45790:SF3">
    <property type="entry name" value="S-ADENOSYL-L-METHIONINE-DEPENDENT UROPORPHYRINOGEN III METHYLTRANSFERASE, CHLOROPLASTIC"/>
    <property type="match status" value="1"/>
</dbReference>
<dbReference type="EC" id="4.99.1.4" evidence="13"/>
<evidence type="ECO:0000256" key="4">
    <source>
        <dbReference type="ARBA" id="ARBA00022679"/>
    </source>
</evidence>
<keyword evidence="10" id="KW-0511">Multifunctional enzyme</keyword>
<keyword evidence="4 13" id="KW-0808">Transferase</keyword>
<dbReference type="InterPro" id="IPR000878">
    <property type="entry name" value="4pyrrol_Mease"/>
</dbReference>
<keyword evidence="2" id="KW-0169">Cobalamin biosynthesis</keyword>
<dbReference type="GO" id="GO:0032259">
    <property type="term" value="P:methylation"/>
    <property type="evidence" value="ECO:0007669"/>
    <property type="project" value="UniProtKB-KW"/>
</dbReference>
<keyword evidence="8 13" id="KW-0456">Lyase</keyword>
<dbReference type="NCBIfam" id="TIGR01469">
    <property type="entry name" value="cobA_cysG_Cterm"/>
    <property type="match status" value="1"/>
</dbReference>
<evidence type="ECO:0000256" key="10">
    <source>
        <dbReference type="ARBA" id="ARBA00023268"/>
    </source>
</evidence>
<dbReference type="EMBL" id="JADBDZ010000001">
    <property type="protein sequence ID" value="MBE1530308.1"/>
    <property type="molecule type" value="Genomic_DNA"/>
</dbReference>
<dbReference type="InterPro" id="IPR014777">
    <property type="entry name" value="4pyrrole_Mease_sub1"/>
</dbReference>
<evidence type="ECO:0000259" key="12">
    <source>
        <dbReference type="Pfam" id="PF00590"/>
    </source>
</evidence>
<dbReference type="PANTHER" id="PTHR45790">
    <property type="entry name" value="SIROHEME SYNTHASE-RELATED"/>
    <property type="match status" value="1"/>
</dbReference>
<dbReference type="Proteomes" id="UP000627838">
    <property type="component" value="Unassembled WGS sequence"/>
</dbReference>
<sequence>MSVTGARKYPDRTSERFPYVPPYLLGLRLAGRRVVVVGGGRVAQRRVPTLLAAGAEVVLVSPEVTASLEALIDDGRVVWHRRPYAHGDCAGAWLVQAVTDDHKVNGEVVAEAEAARIWSVRADDAESSPAWTPASGRAGDATVGVLLGGDPRRAAGIRDAVVDGLRDGALESRESRRKPAGVALVGGGPGDPGLITVRGRQLLAMADVVVTDRLAPAELLDELSDDVEVIDAAKIPYGRTVTQERINDHLVEQAKRGRFVVRLKGGDPFVFGRGGEEALHCARHGVPVTVVPGITSAVAVPSAAGIPVTHRGVAQEFHVVSAHVAPDHPDSTVDWAALGRAHGTLVLLMAVERMPLIAETLVRYGRSSDTPVAVIQDGTRPAQRTVAATLATVADEMAAAGVRPPAIVVVGDVVAVGREIDMIRADERADIPADMGRDP</sequence>
<keyword evidence="14" id="KW-1185">Reference proteome</keyword>
<dbReference type="InterPro" id="IPR036291">
    <property type="entry name" value="NAD(P)-bd_dom_sf"/>
</dbReference>
<dbReference type="Pfam" id="PF13241">
    <property type="entry name" value="NAD_binding_7"/>
    <property type="match status" value="1"/>
</dbReference>
<dbReference type="Gene3D" id="3.40.1010.10">
    <property type="entry name" value="Cobalt-precorrin-4 Transmethylase, Domain 1"/>
    <property type="match status" value="1"/>
</dbReference>
<dbReference type="GO" id="GO:0004851">
    <property type="term" value="F:uroporphyrin-III C-methyltransferase activity"/>
    <property type="evidence" value="ECO:0007669"/>
    <property type="project" value="UniProtKB-EC"/>
</dbReference>
<evidence type="ECO:0000256" key="6">
    <source>
        <dbReference type="ARBA" id="ARBA00023002"/>
    </source>
</evidence>
<gene>
    <name evidence="13" type="ORF">H4W34_000141</name>
</gene>
<dbReference type="GO" id="GO:0051266">
    <property type="term" value="F:sirohydrochlorin ferrochelatase activity"/>
    <property type="evidence" value="ECO:0007669"/>
    <property type="project" value="UniProtKB-EC"/>
</dbReference>
<dbReference type="InterPro" id="IPR014776">
    <property type="entry name" value="4pyrrole_Mease_sub2"/>
</dbReference>
<dbReference type="Gene3D" id="3.30.950.10">
    <property type="entry name" value="Methyltransferase, Cobalt-precorrin-4 Transmethylase, Domain 2"/>
    <property type="match status" value="1"/>
</dbReference>
<name>A0ABR9JIF9_9ACTN</name>
<proteinExistence type="predicted"/>
<dbReference type="EC" id="1.3.1.76" evidence="13"/>
<comment type="catalytic activity">
    <reaction evidence="11">
        <text>precorrin-2 + NAD(+) = sirohydrochlorin + NADH + 2 H(+)</text>
        <dbReference type="Rhea" id="RHEA:15613"/>
        <dbReference type="ChEBI" id="CHEBI:15378"/>
        <dbReference type="ChEBI" id="CHEBI:57540"/>
        <dbReference type="ChEBI" id="CHEBI:57945"/>
        <dbReference type="ChEBI" id="CHEBI:58351"/>
        <dbReference type="ChEBI" id="CHEBI:58827"/>
        <dbReference type="EC" id="1.3.1.76"/>
    </reaction>
</comment>
<accession>A0ABR9JIF9</accession>
<evidence type="ECO:0000256" key="11">
    <source>
        <dbReference type="ARBA" id="ARBA00047561"/>
    </source>
</evidence>
<organism evidence="13 14">
    <name type="scientific">Actinomadura algeriensis</name>
    <dbReference type="NCBI Taxonomy" id="1679523"/>
    <lineage>
        <taxon>Bacteria</taxon>
        <taxon>Bacillati</taxon>
        <taxon>Actinomycetota</taxon>
        <taxon>Actinomycetes</taxon>
        <taxon>Streptosporangiales</taxon>
        <taxon>Thermomonosporaceae</taxon>
        <taxon>Actinomadura</taxon>
    </lineage>
</organism>
<evidence type="ECO:0000256" key="3">
    <source>
        <dbReference type="ARBA" id="ARBA00022603"/>
    </source>
</evidence>
<dbReference type="NCBIfam" id="NF004790">
    <property type="entry name" value="PRK06136.1"/>
    <property type="match status" value="1"/>
</dbReference>
<keyword evidence="7" id="KW-0520">NAD</keyword>
<evidence type="ECO:0000256" key="5">
    <source>
        <dbReference type="ARBA" id="ARBA00022691"/>
    </source>
</evidence>
<keyword evidence="9" id="KW-0627">Porphyrin biosynthesis</keyword>
<comment type="caution">
    <text evidence="13">The sequence shown here is derived from an EMBL/GenBank/DDBJ whole genome shotgun (WGS) entry which is preliminary data.</text>
</comment>
<evidence type="ECO:0000256" key="8">
    <source>
        <dbReference type="ARBA" id="ARBA00023239"/>
    </source>
</evidence>
<dbReference type="PIRSF" id="PIRSF036426">
    <property type="entry name" value="Sirohaem_synth"/>
    <property type="match status" value="1"/>
</dbReference>
<dbReference type="EC" id="2.1.1.107" evidence="13"/>
<keyword evidence="3 13" id="KW-0489">Methyltransferase</keyword>
<protein>
    <submittedName>
        <fullName evidence="13">Uroporphyrin-III C-methyltransferase/precorrin-2 dehydrogenase/sirohydrochlorin ferrochelatase</fullName>
        <ecNumber evidence="13">1.3.1.76</ecNumber>
        <ecNumber evidence="13">2.1.1.107</ecNumber>
        <ecNumber evidence="13">4.99.1.4</ecNumber>
    </submittedName>
</protein>
<dbReference type="InterPro" id="IPR006367">
    <property type="entry name" value="Sirohaem_synthase_N"/>
</dbReference>
<feature type="domain" description="Tetrapyrrole methylase" evidence="12">
    <location>
        <begin position="182"/>
        <end position="393"/>
    </location>
</feature>
<dbReference type="Gene3D" id="3.40.50.720">
    <property type="entry name" value="NAD(P)-binding Rossmann-like Domain"/>
    <property type="match status" value="1"/>
</dbReference>
<dbReference type="Pfam" id="PF00590">
    <property type="entry name" value="TP_methylase"/>
    <property type="match status" value="1"/>
</dbReference>
<dbReference type="CDD" id="cd11642">
    <property type="entry name" value="SUMT"/>
    <property type="match status" value="1"/>
</dbReference>
<reference evidence="13 14" key="1">
    <citation type="submission" date="2020-10" db="EMBL/GenBank/DDBJ databases">
        <title>Sequencing the genomes of 1000 actinobacteria strains.</title>
        <authorList>
            <person name="Klenk H.-P."/>
        </authorList>
    </citation>
    <scope>NUCLEOTIDE SEQUENCE [LARGE SCALE GENOMIC DNA]</scope>
    <source>
        <strain evidence="13 14">DSM 46744</strain>
    </source>
</reference>
<keyword evidence="6 13" id="KW-0560">Oxidoreductase</keyword>
<evidence type="ECO:0000256" key="7">
    <source>
        <dbReference type="ARBA" id="ARBA00023027"/>
    </source>
</evidence>
<dbReference type="InterPro" id="IPR012409">
    <property type="entry name" value="Sirohaem_synth"/>
</dbReference>
<evidence type="ECO:0000256" key="9">
    <source>
        <dbReference type="ARBA" id="ARBA00023244"/>
    </source>
</evidence>
<evidence type="ECO:0000256" key="2">
    <source>
        <dbReference type="ARBA" id="ARBA00022573"/>
    </source>
</evidence>
<comment type="pathway">
    <text evidence="1">Porphyrin-containing compound metabolism; siroheme biosynthesis; sirohydrochlorin from precorrin-2: step 1/1.</text>
</comment>
<evidence type="ECO:0000256" key="1">
    <source>
        <dbReference type="ARBA" id="ARBA00005010"/>
    </source>
</evidence>